<dbReference type="InterPro" id="IPR037066">
    <property type="entry name" value="Plug_dom_sf"/>
</dbReference>
<keyword evidence="7" id="KW-0408">Iron</keyword>
<comment type="similarity">
    <text evidence="11">Belongs to the TonB-dependent receptor family.</text>
</comment>
<dbReference type="InterPro" id="IPR036942">
    <property type="entry name" value="Beta-barrel_TonB_sf"/>
</dbReference>
<evidence type="ECO:0000313" key="14">
    <source>
        <dbReference type="EMBL" id="MBY8824196.1"/>
    </source>
</evidence>
<sequence>MLNRRISFVVSLMRASAAVGGLLAGGAAIAQPQQAAPASAEAAPPQETDAPEIVVTADRVGLLERVPNDTVFGLDKPLIETPRSASFVSDTTLDRYGIQTLDKLTAISPGTYTASYFGIAGAVQIRGTLAENYFRGFKRIENKGTFSTPIGGAAELQILRGPPAAVFGPGKIGGLVNFIPKSATKEGKYLTEATGEITLTAGSYKKKNATAQIGLPVRLGGVQGGIYAYGEVEDSHSFYRGINPRRQLGEISVDLDLGSDWSVAFGGMAYHSKGDIQTPGWNRLTQDLIDNQNYITGRNTVLVDANGNGRLEPTEISPGGTYPFTTSLYKGYFGFTPAADPRFVLDTGFGTAKISPRTVFVSDADFSRTSTYTFYFDLVKSLGDNSEIKLQQFYDSLDNERFVSYGYPADYNSWTAESRLSVTFPLDLFDGGLTSRNLVGVSYRTYRGRKKESYNSGLLSLDRRDLVFGPTATDIFDSPFDNQGGLGWETDVKSRWNDFGIFLTSDIVIGRLNLIVGGRYDSYYAKSKDLGVFVFGPPELKTGVEGKKDKFTYSGSATYKLPGGFMPYITYARSAALEVEQAGDIRPSNIPNSFVSDSSLIEGGIKFQLFDNTLLGALNVYRQKRTQLGGLASIVQPTIGKGLEYEFRWLATDNLSFTLVGNVQQTKIIGPDKSTIYLPARIVGVSPQNGFGGAYLTFDFSQYGGVPGNYINTLVPKSVVSAFTTYTSDPLSWGRWGSTAGVSRASKTSGILPGAVVYPSYAVANFSIFAEHGPWNVTLNVDNLFDKLYFTPDAGVIADLGALPSRGREWRITLKRKF</sequence>
<dbReference type="PANTHER" id="PTHR32552:SF68">
    <property type="entry name" value="FERRICHROME OUTER MEMBRANE TRANSPORTER_PHAGE RECEPTOR"/>
    <property type="match status" value="1"/>
</dbReference>
<evidence type="ECO:0000256" key="12">
    <source>
        <dbReference type="SAM" id="SignalP"/>
    </source>
</evidence>
<accession>A0ABS7PSE7</accession>
<keyword evidence="8" id="KW-0406">Ion transport</keyword>
<keyword evidence="15" id="KW-1185">Reference proteome</keyword>
<dbReference type="PANTHER" id="PTHR32552">
    <property type="entry name" value="FERRICHROME IRON RECEPTOR-RELATED"/>
    <property type="match status" value="1"/>
</dbReference>
<reference evidence="14 15" key="1">
    <citation type="submission" date="2021-08" db="EMBL/GenBank/DDBJ databases">
        <authorList>
            <person name="Tuo L."/>
        </authorList>
    </citation>
    <scope>NUCLEOTIDE SEQUENCE [LARGE SCALE GENOMIC DNA]</scope>
    <source>
        <strain evidence="14 15">JCM 31229</strain>
    </source>
</reference>
<evidence type="ECO:0000256" key="10">
    <source>
        <dbReference type="ARBA" id="ARBA00023237"/>
    </source>
</evidence>
<dbReference type="Proteomes" id="UP000706039">
    <property type="component" value="Unassembled WGS sequence"/>
</dbReference>
<dbReference type="PROSITE" id="PS52016">
    <property type="entry name" value="TONB_DEPENDENT_REC_3"/>
    <property type="match status" value="1"/>
</dbReference>
<evidence type="ECO:0000256" key="8">
    <source>
        <dbReference type="ARBA" id="ARBA00023065"/>
    </source>
</evidence>
<evidence type="ECO:0000313" key="15">
    <source>
        <dbReference type="Proteomes" id="UP000706039"/>
    </source>
</evidence>
<dbReference type="InterPro" id="IPR039426">
    <property type="entry name" value="TonB-dep_rcpt-like"/>
</dbReference>
<feature type="signal peptide" evidence="12">
    <location>
        <begin position="1"/>
        <end position="30"/>
    </location>
</feature>
<comment type="caution">
    <text evidence="14">The sequence shown here is derived from an EMBL/GenBank/DDBJ whole genome shotgun (WGS) entry which is preliminary data.</text>
</comment>
<protein>
    <submittedName>
        <fullName evidence="14">TonB-dependent receptor</fullName>
    </submittedName>
</protein>
<evidence type="ECO:0000256" key="3">
    <source>
        <dbReference type="ARBA" id="ARBA00022452"/>
    </source>
</evidence>
<dbReference type="EMBL" id="JAINVV010000008">
    <property type="protein sequence ID" value="MBY8824196.1"/>
    <property type="molecule type" value="Genomic_DNA"/>
</dbReference>
<keyword evidence="2 11" id="KW-0813">Transport</keyword>
<keyword evidence="5 11" id="KW-0812">Transmembrane</keyword>
<evidence type="ECO:0000256" key="1">
    <source>
        <dbReference type="ARBA" id="ARBA00004571"/>
    </source>
</evidence>
<comment type="subcellular location">
    <subcellularLocation>
        <location evidence="1 11">Cell outer membrane</location>
        <topology evidence="1 11">Multi-pass membrane protein</topology>
    </subcellularLocation>
</comment>
<dbReference type="SUPFAM" id="SSF56935">
    <property type="entry name" value="Porins"/>
    <property type="match status" value="1"/>
</dbReference>
<name>A0ABS7PSE7_9SPHN</name>
<evidence type="ECO:0000259" key="13">
    <source>
        <dbReference type="Pfam" id="PF07715"/>
    </source>
</evidence>
<evidence type="ECO:0000256" key="6">
    <source>
        <dbReference type="ARBA" id="ARBA00022729"/>
    </source>
</evidence>
<dbReference type="InterPro" id="IPR012910">
    <property type="entry name" value="Plug_dom"/>
</dbReference>
<keyword evidence="14" id="KW-0675">Receptor</keyword>
<keyword evidence="6 12" id="KW-0732">Signal</keyword>
<evidence type="ECO:0000256" key="7">
    <source>
        <dbReference type="ARBA" id="ARBA00023004"/>
    </source>
</evidence>
<dbReference type="Pfam" id="PF07715">
    <property type="entry name" value="Plug"/>
    <property type="match status" value="1"/>
</dbReference>
<evidence type="ECO:0000256" key="4">
    <source>
        <dbReference type="ARBA" id="ARBA00022496"/>
    </source>
</evidence>
<dbReference type="RefSeq" id="WP_222991280.1">
    <property type="nucleotide sequence ID" value="NZ_JAINVV010000008.1"/>
</dbReference>
<evidence type="ECO:0000256" key="2">
    <source>
        <dbReference type="ARBA" id="ARBA00022448"/>
    </source>
</evidence>
<keyword evidence="9 11" id="KW-0472">Membrane</keyword>
<keyword evidence="10 11" id="KW-0998">Cell outer membrane</keyword>
<gene>
    <name evidence="14" type="ORF">K7G82_17965</name>
</gene>
<keyword evidence="3 11" id="KW-1134">Transmembrane beta strand</keyword>
<evidence type="ECO:0000256" key="5">
    <source>
        <dbReference type="ARBA" id="ARBA00022692"/>
    </source>
</evidence>
<organism evidence="14 15">
    <name type="scientific">Sphingomonas colocasiae</name>
    <dbReference type="NCBI Taxonomy" id="1848973"/>
    <lineage>
        <taxon>Bacteria</taxon>
        <taxon>Pseudomonadati</taxon>
        <taxon>Pseudomonadota</taxon>
        <taxon>Alphaproteobacteria</taxon>
        <taxon>Sphingomonadales</taxon>
        <taxon>Sphingomonadaceae</taxon>
        <taxon>Sphingomonas</taxon>
    </lineage>
</organism>
<dbReference type="Gene3D" id="2.40.170.20">
    <property type="entry name" value="TonB-dependent receptor, beta-barrel domain"/>
    <property type="match status" value="1"/>
</dbReference>
<feature type="chain" id="PRO_5047252597" evidence="12">
    <location>
        <begin position="31"/>
        <end position="818"/>
    </location>
</feature>
<feature type="domain" description="TonB-dependent receptor plug" evidence="13">
    <location>
        <begin position="78"/>
        <end position="174"/>
    </location>
</feature>
<evidence type="ECO:0000256" key="11">
    <source>
        <dbReference type="PROSITE-ProRule" id="PRU01360"/>
    </source>
</evidence>
<dbReference type="Gene3D" id="2.170.130.10">
    <property type="entry name" value="TonB-dependent receptor, plug domain"/>
    <property type="match status" value="1"/>
</dbReference>
<proteinExistence type="inferred from homology"/>
<keyword evidence="4" id="KW-0410">Iron transport</keyword>
<evidence type="ECO:0000256" key="9">
    <source>
        <dbReference type="ARBA" id="ARBA00023136"/>
    </source>
</evidence>